<feature type="compositionally biased region" description="Basic and acidic residues" evidence="1">
    <location>
        <begin position="61"/>
        <end position="82"/>
    </location>
</feature>
<dbReference type="AlphaFoldDB" id="A0A5B8MQU9"/>
<feature type="compositionally biased region" description="Basic and acidic residues" evidence="1">
    <location>
        <begin position="95"/>
        <end position="106"/>
    </location>
</feature>
<dbReference type="PROSITE" id="PS50800">
    <property type="entry name" value="SAP"/>
    <property type="match status" value="1"/>
</dbReference>
<accession>A0A5B8MQU9</accession>
<dbReference type="Pfam" id="PF02037">
    <property type="entry name" value="SAP"/>
    <property type="match status" value="1"/>
</dbReference>
<dbReference type="OrthoDB" id="445357at2759"/>
<organism evidence="3 4">
    <name type="scientific">Chloropicon primus</name>
    <dbReference type="NCBI Taxonomy" id="1764295"/>
    <lineage>
        <taxon>Eukaryota</taxon>
        <taxon>Viridiplantae</taxon>
        <taxon>Chlorophyta</taxon>
        <taxon>Chloropicophyceae</taxon>
        <taxon>Chloropicales</taxon>
        <taxon>Chloropicaceae</taxon>
        <taxon>Chloropicon</taxon>
    </lineage>
</organism>
<sequence>MARALRRVAGGWRTAGPVGARPVPALAERVGAGRRPGRKARDWGVRASGVEEDGSDDWDEIDKLMRELEDEERKRSPGEEKFAPASSSDASDGQGEGKAREQKGEAEFQKLTVSELKERLRTLGLPVSGRKAVLIDRLLSASAPNQSLAMEQGGSGDANAFFSTWDDVQSTAGGNFGDGSGGFDEGSMGLGPLGKPLFGDAELVSAPVDPAMRSISTHFDLEKNAELESRDYVPAVPADSEDMLRGYSALPEGYSWRGGGEDVRVHKEKFPGHQVFALSSDVDFLVRSREESGDGRLFLDLADVYMYHKPTEMYSVPEMHGEFPQRNDDDGDGFDEYYAYPVASWFPGDALKNKGPSQEVVKIILVKVKNADIRHGRELAAEPEEDGQGEGDLVHGEGFELDIKSSFVLDGSNFCVQGMKSSKEQSEADYEMCRSGKNGVLTSTRWNAFSFPKPLVLQFNEGSAAEDGVQSFGLCVSEEKGLSLQRWEYMQDPTEVVEEALQLESSLSSSQESFIEKGSPFEFLGKVSGEDVEQEWKELGLDQQQGSPT</sequence>
<feature type="domain" description="SAP" evidence="2">
    <location>
        <begin position="108"/>
        <end position="142"/>
    </location>
</feature>
<dbReference type="InterPro" id="IPR003034">
    <property type="entry name" value="SAP_dom"/>
</dbReference>
<evidence type="ECO:0000256" key="1">
    <source>
        <dbReference type="SAM" id="MobiDB-lite"/>
    </source>
</evidence>
<name>A0A5B8MQU9_9CHLO</name>
<evidence type="ECO:0000259" key="2">
    <source>
        <dbReference type="PROSITE" id="PS50800"/>
    </source>
</evidence>
<feature type="compositionally biased region" description="Acidic residues" evidence="1">
    <location>
        <begin position="50"/>
        <end position="60"/>
    </location>
</feature>
<dbReference type="InterPro" id="IPR036361">
    <property type="entry name" value="SAP_dom_sf"/>
</dbReference>
<reference evidence="3 4" key="1">
    <citation type="submission" date="2018-07" db="EMBL/GenBank/DDBJ databases">
        <title>The complete nuclear genome of the prasinophyte Chloropicon primus (CCMP1205).</title>
        <authorList>
            <person name="Pombert J.-F."/>
            <person name="Otis C."/>
            <person name="Turmel M."/>
            <person name="Lemieux C."/>
        </authorList>
    </citation>
    <scope>NUCLEOTIDE SEQUENCE [LARGE SCALE GENOMIC DNA]</scope>
    <source>
        <strain evidence="3 4">CCMP1205</strain>
    </source>
</reference>
<dbReference type="SUPFAM" id="SSF68906">
    <property type="entry name" value="SAP domain"/>
    <property type="match status" value="1"/>
</dbReference>
<dbReference type="EMBL" id="CP031041">
    <property type="protein sequence ID" value="QDZ22783.1"/>
    <property type="molecule type" value="Genomic_DNA"/>
</dbReference>
<gene>
    <name evidence="3" type="ORF">A3770_08p53010</name>
</gene>
<keyword evidence="4" id="KW-1185">Reference proteome</keyword>
<evidence type="ECO:0000313" key="4">
    <source>
        <dbReference type="Proteomes" id="UP000316726"/>
    </source>
</evidence>
<proteinExistence type="predicted"/>
<dbReference type="SMART" id="SM00513">
    <property type="entry name" value="SAP"/>
    <property type="match status" value="1"/>
</dbReference>
<protein>
    <recommendedName>
        <fullName evidence="2">SAP domain-containing protein</fullName>
    </recommendedName>
</protein>
<dbReference type="Gene3D" id="1.10.720.30">
    <property type="entry name" value="SAP domain"/>
    <property type="match status" value="1"/>
</dbReference>
<feature type="region of interest" description="Disordered" evidence="1">
    <location>
        <begin position="1"/>
        <end position="106"/>
    </location>
</feature>
<evidence type="ECO:0000313" key="3">
    <source>
        <dbReference type="EMBL" id="QDZ22783.1"/>
    </source>
</evidence>
<dbReference type="Proteomes" id="UP000316726">
    <property type="component" value="Chromosome 8"/>
</dbReference>